<keyword evidence="2" id="KW-0229">DNA integration</keyword>
<dbReference type="InterPro" id="IPR013762">
    <property type="entry name" value="Integrase-like_cat_sf"/>
</dbReference>
<feature type="domain" description="Tyr recombinase" evidence="6">
    <location>
        <begin position="287"/>
        <end position="469"/>
    </location>
</feature>
<dbReference type="Gene3D" id="1.10.443.10">
    <property type="entry name" value="Intergrase catalytic core"/>
    <property type="match status" value="1"/>
</dbReference>
<gene>
    <name evidence="8" type="ORF">OIK40_10200</name>
</gene>
<dbReference type="PROSITE" id="PS51898">
    <property type="entry name" value="TYR_RECOMBINASE"/>
    <property type="match status" value="1"/>
</dbReference>
<reference evidence="8 9" key="1">
    <citation type="submission" date="2022-10" db="EMBL/GenBank/DDBJ databases">
        <title>Erythrobacter sp. sf7 Genome sequencing.</title>
        <authorList>
            <person name="Park S."/>
        </authorList>
    </citation>
    <scope>NUCLEOTIDE SEQUENCE [LARGE SCALE GENOMIC DNA]</scope>
    <source>
        <strain evidence="9">sf7</strain>
    </source>
</reference>
<evidence type="ECO:0000256" key="2">
    <source>
        <dbReference type="ARBA" id="ARBA00022908"/>
    </source>
</evidence>
<evidence type="ECO:0000256" key="5">
    <source>
        <dbReference type="PROSITE-ProRule" id="PRU01248"/>
    </source>
</evidence>
<sequence>MGKHIKRRRRGWFFQLNIPAHLRHHYGGAQRIEKTLSTRDENLAEAKARQLAGDYKLEFMALEGNVQARAALARSAYRDRRDSVVSGALDIPDSPEGDPTGFGVEIALDRIIDKPGRKHDRDGDPVLDAVEQAEAAGLADGLRLARGQKPRNRVQYEPPFSEVAGAWLDSWSSSRDRRPSNTAAQYRSGIRVFGDFWGERPIREVTGRDAAQFVELLKKLPANYGRGRLAGLTLQQSIVAAEGEPAGLASSTIKRHMIVLSQVWDWAKNHGHCGGENPFRIKLPKVKKQGYLHWEIQDLEKLFKTLPKRTDIVEVFYASLHTGMRLGELCEMPWGRVREEDGVPFFLIEDAKTAAGWRKVPIHSKLRWILDKERGADDALVWPTFTPEGPRKAGTGDASKLFGAWKRAAGFTSRRVNFHSARKNFVSQLQKRGVAQSDAALLVGHEVGFTFGTYGTEPPTLERLQGLVELVSYPDAVSVDWRR</sequence>
<dbReference type="SUPFAM" id="SSF56349">
    <property type="entry name" value="DNA breaking-rejoining enzymes"/>
    <property type="match status" value="1"/>
</dbReference>
<protein>
    <submittedName>
        <fullName evidence="8">Tyrosine-type recombinase/integrase</fullName>
    </submittedName>
</protein>
<dbReference type="InterPro" id="IPR044068">
    <property type="entry name" value="CB"/>
</dbReference>
<dbReference type="InterPro" id="IPR002104">
    <property type="entry name" value="Integrase_catalytic"/>
</dbReference>
<comment type="caution">
    <text evidence="8">The sequence shown here is derived from an EMBL/GenBank/DDBJ whole genome shotgun (WGS) entry which is preliminary data.</text>
</comment>
<dbReference type="PROSITE" id="PS51900">
    <property type="entry name" value="CB"/>
    <property type="match status" value="1"/>
</dbReference>
<proteinExistence type="inferred from homology"/>
<evidence type="ECO:0000256" key="1">
    <source>
        <dbReference type="ARBA" id="ARBA00008857"/>
    </source>
</evidence>
<dbReference type="PANTHER" id="PTHR30349">
    <property type="entry name" value="PHAGE INTEGRASE-RELATED"/>
    <property type="match status" value="1"/>
</dbReference>
<dbReference type="Pfam" id="PF20172">
    <property type="entry name" value="DUF6538"/>
    <property type="match status" value="1"/>
</dbReference>
<keyword evidence="9" id="KW-1185">Reference proteome</keyword>
<evidence type="ECO:0000259" key="6">
    <source>
        <dbReference type="PROSITE" id="PS51898"/>
    </source>
</evidence>
<dbReference type="Proteomes" id="UP001216558">
    <property type="component" value="Unassembled WGS sequence"/>
</dbReference>
<dbReference type="EMBL" id="JAQQXQ010000007">
    <property type="protein sequence ID" value="MDC8755008.1"/>
    <property type="molecule type" value="Genomic_DNA"/>
</dbReference>
<dbReference type="RefSeq" id="WP_273678220.1">
    <property type="nucleotide sequence ID" value="NZ_JAQQXQ010000007.1"/>
</dbReference>
<name>A0ABT5JS94_9SPHN</name>
<evidence type="ECO:0000256" key="4">
    <source>
        <dbReference type="ARBA" id="ARBA00023172"/>
    </source>
</evidence>
<accession>A0ABT5JS94</accession>
<evidence type="ECO:0000313" key="9">
    <source>
        <dbReference type="Proteomes" id="UP001216558"/>
    </source>
</evidence>
<dbReference type="InterPro" id="IPR011010">
    <property type="entry name" value="DNA_brk_join_enz"/>
</dbReference>
<comment type="similarity">
    <text evidence="1">Belongs to the 'phage' integrase family.</text>
</comment>
<evidence type="ECO:0000256" key="3">
    <source>
        <dbReference type="ARBA" id="ARBA00023125"/>
    </source>
</evidence>
<organism evidence="8 9">
    <name type="scientific">Erythrobacter fulvus</name>
    <dbReference type="NCBI Taxonomy" id="2987523"/>
    <lineage>
        <taxon>Bacteria</taxon>
        <taxon>Pseudomonadati</taxon>
        <taxon>Pseudomonadota</taxon>
        <taxon>Alphaproteobacteria</taxon>
        <taxon>Sphingomonadales</taxon>
        <taxon>Erythrobacteraceae</taxon>
        <taxon>Erythrobacter/Porphyrobacter group</taxon>
        <taxon>Erythrobacter</taxon>
    </lineage>
</organism>
<dbReference type="Pfam" id="PF00589">
    <property type="entry name" value="Phage_integrase"/>
    <property type="match status" value="1"/>
</dbReference>
<dbReference type="Gene3D" id="1.10.150.130">
    <property type="match status" value="1"/>
</dbReference>
<evidence type="ECO:0000313" key="8">
    <source>
        <dbReference type="EMBL" id="MDC8755008.1"/>
    </source>
</evidence>
<feature type="domain" description="Core-binding (CB)" evidence="7">
    <location>
        <begin position="158"/>
        <end position="268"/>
    </location>
</feature>
<dbReference type="InterPro" id="IPR010998">
    <property type="entry name" value="Integrase_recombinase_N"/>
</dbReference>
<dbReference type="PANTHER" id="PTHR30349:SF41">
    <property type="entry name" value="INTEGRASE_RECOMBINASE PROTEIN MJ0367-RELATED"/>
    <property type="match status" value="1"/>
</dbReference>
<keyword evidence="3 5" id="KW-0238">DNA-binding</keyword>
<dbReference type="InterPro" id="IPR050090">
    <property type="entry name" value="Tyrosine_recombinase_XerCD"/>
</dbReference>
<evidence type="ECO:0000259" key="7">
    <source>
        <dbReference type="PROSITE" id="PS51900"/>
    </source>
</evidence>
<dbReference type="InterPro" id="IPR046668">
    <property type="entry name" value="DUF6538"/>
</dbReference>
<keyword evidence="4" id="KW-0233">DNA recombination</keyword>